<gene>
    <name evidence="6" type="ORF">ILUMI_25029</name>
</gene>
<evidence type="ECO:0000256" key="2">
    <source>
        <dbReference type="ARBA" id="ARBA00008098"/>
    </source>
</evidence>
<sequence>MKAFLALCVLAAAGFVQGQQLTAEQSAKLREHAKICFDSSKVDRQLVTDARAGKFAEVPQLYDFFTCVFKRVGIMDDNEILQEDVIRAKAPAGLSKEVLDQGIQKCSKAQNAGAGKVAFEAFKCYKTETDVKIELV</sequence>
<dbReference type="AlphaFoldDB" id="A0A8K0CCF6"/>
<protein>
    <submittedName>
        <fullName evidence="6">Uncharacterized protein</fullName>
    </submittedName>
</protein>
<dbReference type="PANTHER" id="PTHR11857">
    <property type="entry name" value="ODORANT BINDING PROTEIN-RELATED"/>
    <property type="match status" value="1"/>
</dbReference>
<comment type="subcellular location">
    <subcellularLocation>
        <location evidence="1">Secreted</location>
    </subcellularLocation>
</comment>
<organism evidence="6 7">
    <name type="scientific">Ignelater luminosus</name>
    <name type="common">Cucubano</name>
    <name type="synonym">Pyrophorus luminosus</name>
    <dbReference type="NCBI Taxonomy" id="2038154"/>
    <lineage>
        <taxon>Eukaryota</taxon>
        <taxon>Metazoa</taxon>
        <taxon>Ecdysozoa</taxon>
        <taxon>Arthropoda</taxon>
        <taxon>Hexapoda</taxon>
        <taxon>Insecta</taxon>
        <taxon>Pterygota</taxon>
        <taxon>Neoptera</taxon>
        <taxon>Endopterygota</taxon>
        <taxon>Coleoptera</taxon>
        <taxon>Polyphaga</taxon>
        <taxon>Elateriformia</taxon>
        <taxon>Elateroidea</taxon>
        <taxon>Elateridae</taxon>
        <taxon>Agrypninae</taxon>
        <taxon>Pyrophorini</taxon>
        <taxon>Ignelater</taxon>
    </lineage>
</organism>
<dbReference type="GO" id="GO:0005549">
    <property type="term" value="F:odorant binding"/>
    <property type="evidence" value="ECO:0007669"/>
    <property type="project" value="InterPro"/>
</dbReference>
<proteinExistence type="inferred from homology"/>
<dbReference type="PANTHER" id="PTHR11857:SF43">
    <property type="entry name" value="GEO07291P1-RELATED"/>
    <property type="match status" value="1"/>
</dbReference>
<dbReference type="CDD" id="cd23992">
    <property type="entry name" value="PBP_GOBP"/>
    <property type="match status" value="1"/>
</dbReference>
<dbReference type="SUPFAM" id="SSF47565">
    <property type="entry name" value="Insect pheromone/odorant-binding proteins"/>
    <property type="match status" value="1"/>
</dbReference>
<evidence type="ECO:0000313" key="7">
    <source>
        <dbReference type="Proteomes" id="UP000801492"/>
    </source>
</evidence>
<dbReference type="EMBL" id="VTPC01090851">
    <property type="protein sequence ID" value="KAF2881155.1"/>
    <property type="molecule type" value="Genomic_DNA"/>
</dbReference>
<dbReference type="Pfam" id="PF01395">
    <property type="entry name" value="PBP_GOBP"/>
    <property type="match status" value="1"/>
</dbReference>
<evidence type="ECO:0000256" key="3">
    <source>
        <dbReference type="ARBA" id="ARBA00022525"/>
    </source>
</evidence>
<evidence type="ECO:0000256" key="4">
    <source>
        <dbReference type="ARBA" id="ARBA00022729"/>
    </source>
</evidence>
<dbReference type="SMART" id="SM00708">
    <property type="entry name" value="PhBP"/>
    <property type="match status" value="1"/>
</dbReference>
<dbReference type="GO" id="GO:0007608">
    <property type="term" value="P:sensory perception of smell"/>
    <property type="evidence" value="ECO:0007669"/>
    <property type="project" value="TreeGrafter"/>
</dbReference>
<dbReference type="InterPro" id="IPR006170">
    <property type="entry name" value="PBP/GOBP"/>
</dbReference>
<evidence type="ECO:0000256" key="5">
    <source>
        <dbReference type="SAM" id="SignalP"/>
    </source>
</evidence>
<comment type="similarity">
    <text evidence="2">Belongs to the PBP/GOBP family.</text>
</comment>
<comment type="caution">
    <text evidence="6">The sequence shown here is derived from an EMBL/GenBank/DDBJ whole genome shotgun (WGS) entry which is preliminary data.</text>
</comment>
<accession>A0A8K0CCF6</accession>
<dbReference type="InterPro" id="IPR036728">
    <property type="entry name" value="PBP_GOBP_sf"/>
</dbReference>
<dbReference type="GO" id="GO:0005615">
    <property type="term" value="C:extracellular space"/>
    <property type="evidence" value="ECO:0007669"/>
    <property type="project" value="TreeGrafter"/>
</dbReference>
<dbReference type="Gene3D" id="1.10.238.20">
    <property type="entry name" value="Pheromone/general odorant binding protein domain"/>
    <property type="match status" value="1"/>
</dbReference>
<evidence type="ECO:0000256" key="1">
    <source>
        <dbReference type="ARBA" id="ARBA00004613"/>
    </source>
</evidence>
<reference evidence="6" key="1">
    <citation type="submission" date="2019-08" db="EMBL/GenBank/DDBJ databases">
        <title>The genome of the North American firefly Photinus pyralis.</title>
        <authorList>
            <consortium name="Photinus pyralis genome working group"/>
            <person name="Fallon T.R."/>
            <person name="Sander Lower S.E."/>
            <person name="Weng J.-K."/>
        </authorList>
    </citation>
    <scope>NUCLEOTIDE SEQUENCE</scope>
    <source>
        <strain evidence="6">TRF0915ILg1</strain>
        <tissue evidence="6">Whole body</tissue>
    </source>
</reference>
<dbReference type="OrthoDB" id="8194670at2759"/>
<feature type="signal peptide" evidence="5">
    <location>
        <begin position="1"/>
        <end position="18"/>
    </location>
</feature>
<evidence type="ECO:0000313" key="6">
    <source>
        <dbReference type="EMBL" id="KAF2881155.1"/>
    </source>
</evidence>
<name>A0A8K0CCF6_IGNLU</name>
<keyword evidence="3" id="KW-0964">Secreted</keyword>
<feature type="chain" id="PRO_5035469411" evidence="5">
    <location>
        <begin position="19"/>
        <end position="136"/>
    </location>
</feature>
<keyword evidence="7" id="KW-1185">Reference proteome</keyword>
<keyword evidence="4 5" id="KW-0732">Signal</keyword>
<dbReference type="Proteomes" id="UP000801492">
    <property type="component" value="Unassembled WGS sequence"/>
</dbReference>